<evidence type="ECO:0000313" key="4">
    <source>
        <dbReference type="EMBL" id="SDR93590.1"/>
    </source>
</evidence>
<sequence>MKERKNIDRIYQEKFKDFEQEPNEEVWKKISSRLDEKEKKRPFIIPLWWKVGGAAAVLALIISSLLFLDTETPLTNEPEVVIENPEKTNQGQDQKLTPKIKENQSGSSEGIVSENYIEEKGKDTSNSDNRSFENNQEIEPNNTVGTKSGTTNSIVSNQNKKATIPVQQIDSSKNRYEKENRVIQTEEVQNKTSGEIARTEKTLIDSTKTKSVLEDQNALAEIEKDKKKTEEEEENLAEVNSKKLRLSTFAAPVFYKNLGSGNELSNQFSGNPSSSDVTFSYGVKVAYQISNKLSIRTGISKVDINNTIQDISYSPAASSVRFDNITPVADNIDIRDNNSSDSGLPTGTMGFSNSVNASVFTPGEISQKFGYIEIPVELEFALINRKFGLNIIGGGSGLFLDNNRVDLISANNKTKLGKASNINSTSFSTNIGLGIDYKLTDKFSISVEPIFKYQLNTFKNVDNVQPTNFGIYSGLNFRF</sequence>
<evidence type="ECO:0000313" key="5">
    <source>
        <dbReference type="Proteomes" id="UP000198858"/>
    </source>
</evidence>
<evidence type="ECO:0000256" key="2">
    <source>
        <dbReference type="SAM" id="MobiDB-lite"/>
    </source>
</evidence>
<gene>
    <name evidence="4" type="ORF">SAMN04488552_1570</name>
</gene>
<feature type="coiled-coil region" evidence="1">
    <location>
        <begin position="210"/>
        <end position="242"/>
    </location>
</feature>
<dbReference type="EMBL" id="LT629745">
    <property type="protein sequence ID" value="SDR93590.1"/>
    <property type="molecule type" value="Genomic_DNA"/>
</dbReference>
<organism evidence="4 5">
    <name type="scientific">Christiangramia echinicola</name>
    <dbReference type="NCBI Taxonomy" id="279359"/>
    <lineage>
        <taxon>Bacteria</taxon>
        <taxon>Pseudomonadati</taxon>
        <taxon>Bacteroidota</taxon>
        <taxon>Flavobacteriia</taxon>
        <taxon>Flavobacteriales</taxon>
        <taxon>Flavobacteriaceae</taxon>
        <taxon>Christiangramia</taxon>
    </lineage>
</organism>
<name>A0A1H1N3X0_9FLAO</name>
<feature type="region of interest" description="Disordered" evidence="2">
    <location>
        <begin position="78"/>
        <end position="154"/>
    </location>
</feature>
<evidence type="ECO:0000256" key="1">
    <source>
        <dbReference type="SAM" id="Coils"/>
    </source>
</evidence>
<keyword evidence="5" id="KW-1185">Reference proteome</keyword>
<dbReference type="SUPFAM" id="SSF56925">
    <property type="entry name" value="OMPA-like"/>
    <property type="match status" value="1"/>
</dbReference>
<feature type="compositionally biased region" description="Polar residues" evidence="2">
    <location>
        <begin position="126"/>
        <end position="154"/>
    </location>
</feature>
<evidence type="ECO:0000256" key="3">
    <source>
        <dbReference type="SAM" id="Phobius"/>
    </source>
</evidence>
<dbReference type="STRING" id="1250231.SAMN04488552_1570"/>
<reference evidence="4 5" key="1">
    <citation type="submission" date="2016-10" db="EMBL/GenBank/DDBJ databases">
        <authorList>
            <person name="Varghese N."/>
            <person name="Submissions S."/>
        </authorList>
    </citation>
    <scope>NUCLEOTIDE SEQUENCE [LARGE SCALE GENOMIC DNA]</scope>
    <source>
        <strain evidence="4 5">Mar_2010_102</strain>
    </source>
</reference>
<protein>
    <recommendedName>
        <fullName evidence="6">Outer membrane protein beta-barrel domain-containing protein</fullName>
    </recommendedName>
</protein>
<keyword evidence="3" id="KW-0812">Transmembrane</keyword>
<keyword evidence="1" id="KW-0175">Coiled coil</keyword>
<evidence type="ECO:0008006" key="6">
    <source>
        <dbReference type="Google" id="ProtNLM"/>
    </source>
</evidence>
<keyword evidence="3" id="KW-0472">Membrane</keyword>
<accession>A0A1H1N3X0</accession>
<keyword evidence="3" id="KW-1133">Transmembrane helix</keyword>
<dbReference type="Proteomes" id="UP000198858">
    <property type="component" value="Chromosome I"/>
</dbReference>
<dbReference type="RefSeq" id="WP_089661937.1">
    <property type="nucleotide sequence ID" value="NZ_LT629745.1"/>
</dbReference>
<dbReference type="InterPro" id="IPR011250">
    <property type="entry name" value="OMP/PagP_B-barrel"/>
</dbReference>
<dbReference type="AlphaFoldDB" id="A0A1H1N3X0"/>
<proteinExistence type="predicted"/>
<feature type="transmembrane region" description="Helical" evidence="3">
    <location>
        <begin position="47"/>
        <end position="68"/>
    </location>
</feature>